<dbReference type="Pfam" id="PF24758">
    <property type="entry name" value="LRR_At5g56370"/>
    <property type="match status" value="1"/>
</dbReference>
<name>A0ABD3DMW4_9LAMI</name>
<comment type="caution">
    <text evidence="2">The sequence shown here is derived from an EMBL/GenBank/DDBJ whole genome shotgun (WGS) entry which is preliminary data.</text>
</comment>
<dbReference type="PANTHER" id="PTHR31639:SF42">
    <property type="entry name" value="OS02G0160200 PROTEIN"/>
    <property type="match status" value="1"/>
</dbReference>
<dbReference type="EMBL" id="JAVIJP010000016">
    <property type="protein sequence ID" value="KAL3642220.1"/>
    <property type="molecule type" value="Genomic_DNA"/>
</dbReference>
<dbReference type="SUPFAM" id="SSF81383">
    <property type="entry name" value="F-box domain"/>
    <property type="match status" value="1"/>
</dbReference>
<accession>A0ABD3DMW4</accession>
<dbReference type="PANTHER" id="PTHR31639">
    <property type="entry name" value="F-BOX PROTEIN-LIKE"/>
    <property type="match status" value="1"/>
</dbReference>
<sequence length="260" mass="30201">MKKQAIDREGSMDRISELPQPLLHDILCLLSQKEALQTSVLSKSWRYLGSTRPNLDFHEQYFYRNMETLPSVVDKTLQRYHDQKLSLQEFCLTFSGLDSDSIPFLEKWIPIVVLNMAVKTFHLSFNPNCGYFKLLHVFFKSETLQSLYLCGRILIQTPIDNVILCKHLHTISLYELLIKDETLNMILSSCHLIETLVVSRCWGLRTIKLDDQMSLKYFDFESDKISHNDTSIEFNAPTLETVRIKGFAKAFRLTSPVLRS</sequence>
<feature type="domain" description="F-box" evidence="1">
    <location>
        <begin position="12"/>
        <end position="66"/>
    </location>
</feature>
<reference evidence="3" key="1">
    <citation type="journal article" date="2024" name="IScience">
        <title>Strigolactones Initiate the Formation of Haustorium-like Structures in Castilleja.</title>
        <authorList>
            <person name="Buerger M."/>
            <person name="Peterson D."/>
            <person name="Chory J."/>
        </authorList>
    </citation>
    <scope>NUCLEOTIDE SEQUENCE [LARGE SCALE GENOMIC DNA]</scope>
</reference>
<protein>
    <recommendedName>
        <fullName evidence="1">F-box domain-containing protein</fullName>
    </recommendedName>
</protein>
<dbReference type="Gene3D" id="3.80.10.10">
    <property type="entry name" value="Ribonuclease Inhibitor"/>
    <property type="match status" value="1"/>
</dbReference>
<keyword evidence="3" id="KW-1185">Reference proteome</keyword>
<dbReference type="Pfam" id="PF00646">
    <property type="entry name" value="F-box"/>
    <property type="match status" value="1"/>
</dbReference>
<evidence type="ECO:0000313" key="3">
    <source>
        <dbReference type="Proteomes" id="UP001632038"/>
    </source>
</evidence>
<dbReference type="InterPro" id="IPR032675">
    <property type="entry name" value="LRR_dom_sf"/>
</dbReference>
<organism evidence="2 3">
    <name type="scientific">Castilleja foliolosa</name>
    <dbReference type="NCBI Taxonomy" id="1961234"/>
    <lineage>
        <taxon>Eukaryota</taxon>
        <taxon>Viridiplantae</taxon>
        <taxon>Streptophyta</taxon>
        <taxon>Embryophyta</taxon>
        <taxon>Tracheophyta</taxon>
        <taxon>Spermatophyta</taxon>
        <taxon>Magnoliopsida</taxon>
        <taxon>eudicotyledons</taxon>
        <taxon>Gunneridae</taxon>
        <taxon>Pentapetalae</taxon>
        <taxon>asterids</taxon>
        <taxon>lamiids</taxon>
        <taxon>Lamiales</taxon>
        <taxon>Orobanchaceae</taxon>
        <taxon>Pedicularideae</taxon>
        <taxon>Castillejinae</taxon>
        <taxon>Castilleja</taxon>
    </lineage>
</organism>
<evidence type="ECO:0000259" key="1">
    <source>
        <dbReference type="PROSITE" id="PS50181"/>
    </source>
</evidence>
<dbReference type="AlphaFoldDB" id="A0ABD3DMW4"/>
<dbReference type="InterPro" id="IPR001810">
    <property type="entry name" value="F-box_dom"/>
</dbReference>
<dbReference type="InterPro" id="IPR036047">
    <property type="entry name" value="F-box-like_dom_sf"/>
</dbReference>
<dbReference type="InterPro" id="IPR055411">
    <property type="entry name" value="LRR_FXL15/At3g58940/PEG3-like"/>
</dbReference>
<dbReference type="PROSITE" id="PS50181">
    <property type="entry name" value="FBOX"/>
    <property type="match status" value="1"/>
</dbReference>
<dbReference type="Proteomes" id="UP001632038">
    <property type="component" value="Unassembled WGS sequence"/>
</dbReference>
<evidence type="ECO:0000313" key="2">
    <source>
        <dbReference type="EMBL" id="KAL3642220.1"/>
    </source>
</evidence>
<gene>
    <name evidence="2" type="ORF">CASFOL_013035</name>
</gene>
<dbReference type="SUPFAM" id="SSF52047">
    <property type="entry name" value="RNI-like"/>
    <property type="match status" value="1"/>
</dbReference>
<proteinExistence type="predicted"/>